<evidence type="ECO:0000313" key="2">
    <source>
        <dbReference type="Proteomes" id="UP001147733"/>
    </source>
</evidence>
<comment type="caution">
    <text evidence="1">The sequence shown here is derived from an EMBL/GenBank/DDBJ whole genome shotgun (WGS) entry which is preliminary data.</text>
</comment>
<name>A0A9W9P2Y7_PENCI</name>
<proteinExistence type="predicted"/>
<dbReference type="EMBL" id="JAPQKT010000003">
    <property type="protein sequence ID" value="KAJ5234380.1"/>
    <property type="molecule type" value="Genomic_DNA"/>
</dbReference>
<keyword evidence="2" id="KW-1185">Reference proteome</keyword>
<reference evidence="1" key="1">
    <citation type="submission" date="2022-11" db="EMBL/GenBank/DDBJ databases">
        <authorList>
            <person name="Petersen C."/>
        </authorList>
    </citation>
    <scope>NUCLEOTIDE SEQUENCE</scope>
    <source>
        <strain evidence="1">IBT 23319</strain>
    </source>
</reference>
<organism evidence="1 2">
    <name type="scientific">Penicillium citrinum</name>
    <dbReference type="NCBI Taxonomy" id="5077"/>
    <lineage>
        <taxon>Eukaryota</taxon>
        <taxon>Fungi</taxon>
        <taxon>Dikarya</taxon>
        <taxon>Ascomycota</taxon>
        <taxon>Pezizomycotina</taxon>
        <taxon>Eurotiomycetes</taxon>
        <taxon>Eurotiomycetidae</taxon>
        <taxon>Eurotiales</taxon>
        <taxon>Aspergillaceae</taxon>
        <taxon>Penicillium</taxon>
    </lineage>
</organism>
<dbReference type="Proteomes" id="UP001147733">
    <property type="component" value="Unassembled WGS sequence"/>
</dbReference>
<accession>A0A9W9P2Y7</accession>
<protein>
    <submittedName>
        <fullName evidence="1">Uncharacterized protein</fullName>
    </submittedName>
</protein>
<dbReference type="RefSeq" id="XP_056501880.1">
    <property type="nucleotide sequence ID" value="XM_056642468.1"/>
</dbReference>
<evidence type="ECO:0000313" key="1">
    <source>
        <dbReference type="EMBL" id="KAJ5234380.1"/>
    </source>
</evidence>
<dbReference type="GeneID" id="81381635"/>
<sequence length="89" mass="9865">MRSVKSSMDSKEGNAHIGLAFDVIPSSFRSLPVRRIELSLNGTPRISRGQGFDHKKRSDYVTVFKEYSESIGDAVSVDSRYAGFARVVP</sequence>
<dbReference type="AlphaFoldDB" id="A0A9W9P2Y7"/>
<reference evidence="1" key="2">
    <citation type="journal article" date="2023" name="IMA Fungus">
        <title>Comparative genomic study of the Penicillium genus elucidates a diverse pangenome and 15 lateral gene transfer events.</title>
        <authorList>
            <person name="Petersen C."/>
            <person name="Sorensen T."/>
            <person name="Nielsen M.R."/>
            <person name="Sondergaard T.E."/>
            <person name="Sorensen J.L."/>
            <person name="Fitzpatrick D.A."/>
            <person name="Frisvad J.C."/>
            <person name="Nielsen K.L."/>
        </authorList>
    </citation>
    <scope>NUCLEOTIDE SEQUENCE</scope>
    <source>
        <strain evidence="1">IBT 23319</strain>
    </source>
</reference>
<gene>
    <name evidence="1" type="ORF">N7469_003548</name>
</gene>